<accession>A0A1A8YJB5</accession>
<evidence type="ECO:0000313" key="2">
    <source>
        <dbReference type="EMBL" id="SBT31634.1"/>
    </source>
</evidence>
<dbReference type="AlphaFoldDB" id="A0A1A8YJB5"/>
<evidence type="ECO:0000256" key="1">
    <source>
        <dbReference type="SAM" id="MobiDB-lite"/>
    </source>
</evidence>
<feature type="region of interest" description="Disordered" evidence="1">
    <location>
        <begin position="68"/>
        <end position="95"/>
    </location>
</feature>
<organism evidence="2 3">
    <name type="scientific">Plasmodium ovale wallikeri</name>
    <dbReference type="NCBI Taxonomy" id="864142"/>
    <lineage>
        <taxon>Eukaryota</taxon>
        <taxon>Sar</taxon>
        <taxon>Alveolata</taxon>
        <taxon>Apicomplexa</taxon>
        <taxon>Aconoidasida</taxon>
        <taxon>Haemosporida</taxon>
        <taxon>Plasmodiidae</taxon>
        <taxon>Plasmodium</taxon>
        <taxon>Plasmodium (Plasmodium)</taxon>
    </lineage>
</organism>
<name>A0A1A8YJB5_PLAOA</name>
<gene>
    <name evidence="2" type="ORF">POVWA1_008110</name>
</gene>
<reference evidence="3" key="1">
    <citation type="submission" date="2016-05" db="EMBL/GenBank/DDBJ databases">
        <authorList>
            <person name="Naeem Raeece"/>
        </authorList>
    </citation>
    <scope>NUCLEOTIDE SEQUENCE [LARGE SCALE GENOMIC DNA]</scope>
</reference>
<proteinExistence type="predicted"/>
<dbReference type="EMBL" id="FLRD01000023">
    <property type="protein sequence ID" value="SBT31634.1"/>
    <property type="molecule type" value="Genomic_DNA"/>
</dbReference>
<protein>
    <submittedName>
        <fullName evidence="2">Uncharacterized protein</fullName>
    </submittedName>
</protein>
<evidence type="ECO:0000313" key="3">
    <source>
        <dbReference type="Proteomes" id="UP000078555"/>
    </source>
</evidence>
<sequence>MNSNSGGRSTTIDIATFESCPFSRRLHCMPLKNGMRHTVKSTCVGVTLHLGDPISLLLQTPSRRCKRPLAAANAQSTLQTPSRRYKRPVDATNAT</sequence>
<feature type="compositionally biased region" description="Polar residues" evidence="1">
    <location>
        <begin position="73"/>
        <end position="82"/>
    </location>
</feature>
<keyword evidence="3" id="KW-1185">Reference proteome</keyword>
<dbReference type="Proteomes" id="UP000078555">
    <property type="component" value="Unassembled WGS sequence"/>
</dbReference>